<dbReference type="Proteomes" id="UP000321750">
    <property type="component" value="Unassembled WGS sequence"/>
</dbReference>
<dbReference type="EMBL" id="BJZV01000015">
    <property type="protein sequence ID" value="GEP10984.1"/>
    <property type="molecule type" value="Genomic_DNA"/>
</dbReference>
<evidence type="ECO:0000256" key="1">
    <source>
        <dbReference type="SAM" id="MobiDB-lite"/>
    </source>
</evidence>
<proteinExistence type="predicted"/>
<comment type="caution">
    <text evidence="2">The sequence shown here is derived from an EMBL/GenBank/DDBJ whole genome shotgun (WGS) entry which is preliminary data.</text>
</comment>
<keyword evidence="3" id="KW-1185">Reference proteome</keyword>
<gene>
    <name evidence="2" type="ORF">MGN01_28290</name>
</gene>
<reference evidence="2 3" key="1">
    <citation type="submission" date="2019-07" db="EMBL/GenBank/DDBJ databases">
        <title>Whole genome shotgun sequence of Methylobacterium gnaphalii NBRC 107716.</title>
        <authorList>
            <person name="Hosoyama A."/>
            <person name="Uohara A."/>
            <person name="Ohji S."/>
            <person name="Ichikawa N."/>
        </authorList>
    </citation>
    <scope>NUCLEOTIDE SEQUENCE [LARGE SCALE GENOMIC DNA]</scope>
    <source>
        <strain evidence="2 3">NBRC 107716</strain>
    </source>
</reference>
<evidence type="ECO:0008006" key="4">
    <source>
        <dbReference type="Google" id="ProtNLM"/>
    </source>
</evidence>
<evidence type="ECO:0000313" key="3">
    <source>
        <dbReference type="Proteomes" id="UP000321750"/>
    </source>
</evidence>
<protein>
    <recommendedName>
        <fullName evidence="4">DUF2188 domain-containing protein</fullName>
    </recommendedName>
</protein>
<feature type="region of interest" description="Disordered" evidence="1">
    <location>
        <begin position="1"/>
        <end position="28"/>
    </location>
</feature>
<feature type="compositionally biased region" description="Basic and acidic residues" evidence="1">
    <location>
        <begin position="7"/>
        <end position="28"/>
    </location>
</feature>
<dbReference type="AlphaFoldDB" id="A0A512JM22"/>
<evidence type="ECO:0000313" key="2">
    <source>
        <dbReference type="EMBL" id="GEP10984.1"/>
    </source>
</evidence>
<organism evidence="2 3">
    <name type="scientific">Methylobacterium gnaphalii</name>
    <dbReference type="NCBI Taxonomy" id="1010610"/>
    <lineage>
        <taxon>Bacteria</taxon>
        <taxon>Pseudomonadati</taxon>
        <taxon>Pseudomonadota</taxon>
        <taxon>Alphaproteobacteria</taxon>
        <taxon>Hyphomicrobiales</taxon>
        <taxon>Methylobacteriaceae</taxon>
        <taxon>Methylobacterium</taxon>
    </lineage>
</organism>
<feature type="region of interest" description="Disordered" evidence="1">
    <location>
        <begin position="71"/>
        <end position="110"/>
    </location>
</feature>
<sequence>MQARLRRGTETANRNRYERRPFAGENDREYGMSNVTYHVIEHDGGYAYKVGDTISETFPSHDDALRAARIAASEQRIPDEDRTIEYQDARGSRRLETSQGNDRPETDVDG</sequence>
<dbReference type="InterPro" id="IPR018691">
    <property type="entry name" value="DUF2188"/>
</dbReference>
<name>A0A512JM22_9HYPH</name>
<dbReference type="Pfam" id="PF09954">
    <property type="entry name" value="DUF2188"/>
    <property type="match status" value="1"/>
</dbReference>
<feature type="compositionally biased region" description="Basic and acidic residues" evidence="1">
    <location>
        <begin position="76"/>
        <end position="110"/>
    </location>
</feature>
<accession>A0A512JM22</accession>